<evidence type="ECO:0000313" key="2">
    <source>
        <dbReference type="EMBL" id="CAL1676752.1"/>
    </source>
</evidence>
<proteinExistence type="predicted"/>
<dbReference type="AlphaFoldDB" id="A0AAV2NB15"/>
<sequence length="124" mass="13869">MRVPCLTSLPLRMRVTRHNMAVGAGATPVLLLSSRFSTRARFVDRVNPCANLFTIELCVAQIPTESCRSTGVEDLFSREMNPRLNPRRNVARRSTDIDGVSFESSFTSRDTSDTQPQARVLPSR</sequence>
<name>A0AAV2NB15_9HYME</name>
<keyword evidence="3" id="KW-1185">Reference proteome</keyword>
<evidence type="ECO:0000313" key="3">
    <source>
        <dbReference type="Proteomes" id="UP001497644"/>
    </source>
</evidence>
<dbReference type="Proteomes" id="UP001497644">
    <property type="component" value="Chromosome 12"/>
</dbReference>
<feature type="compositionally biased region" description="Polar residues" evidence="1">
    <location>
        <begin position="102"/>
        <end position="117"/>
    </location>
</feature>
<gene>
    <name evidence="2" type="ORF">LPLAT_LOCUS2876</name>
</gene>
<protein>
    <submittedName>
        <fullName evidence="2">Uncharacterized protein</fullName>
    </submittedName>
</protein>
<feature type="region of interest" description="Disordered" evidence="1">
    <location>
        <begin position="101"/>
        <end position="124"/>
    </location>
</feature>
<dbReference type="EMBL" id="OZ034835">
    <property type="protein sequence ID" value="CAL1676752.1"/>
    <property type="molecule type" value="Genomic_DNA"/>
</dbReference>
<accession>A0AAV2NB15</accession>
<organism evidence="2 3">
    <name type="scientific">Lasius platythorax</name>
    <dbReference type="NCBI Taxonomy" id="488582"/>
    <lineage>
        <taxon>Eukaryota</taxon>
        <taxon>Metazoa</taxon>
        <taxon>Ecdysozoa</taxon>
        <taxon>Arthropoda</taxon>
        <taxon>Hexapoda</taxon>
        <taxon>Insecta</taxon>
        <taxon>Pterygota</taxon>
        <taxon>Neoptera</taxon>
        <taxon>Endopterygota</taxon>
        <taxon>Hymenoptera</taxon>
        <taxon>Apocrita</taxon>
        <taxon>Aculeata</taxon>
        <taxon>Formicoidea</taxon>
        <taxon>Formicidae</taxon>
        <taxon>Formicinae</taxon>
        <taxon>Lasius</taxon>
        <taxon>Lasius</taxon>
    </lineage>
</organism>
<reference evidence="2" key="1">
    <citation type="submission" date="2024-04" db="EMBL/GenBank/DDBJ databases">
        <authorList>
            <consortium name="Molecular Ecology Group"/>
        </authorList>
    </citation>
    <scope>NUCLEOTIDE SEQUENCE</scope>
</reference>
<evidence type="ECO:0000256" key="1">
    <source>
        <dbReference type="SAM" id="MobiDB-lite"/>
    </source>
</evidence>